<reference evidence="2" key="2">
    <citation type="journal article" date="2015" name="Fish Shellfish Immunol.">
        <title>Early steps in the European eel (Anguilla anguilla)-Vibrio vulnificus interaction in the gills: Role of the RtxA13 toxin.</title>
        <authorList>
            <person name="Callol A."/>
            <person name="Pajuelo D."/>
            <person name="Ebbesson L."/>
            <person name="Teles M."/>
            <person name="MacKenzie S."/>
            <person name="Amaro C."/>
        </authorList>
    </citation>
    <scope>NUCLEOTIDE SEQUENCE</scope>
</reference>
<name>A0A0E9RDC7_ANGAN</name>
<proteinExistence type="predicted"/>
<keyword evidence="1" id="KW-0732">Signal</keyword>
<feature type="chain" id="PRO_5002431561" evidence="1">
    <location>
        <begin position="19"/>
        <end position="47"/>
    </location>
</feature>
<feature type="signal peptide" evidence="1">
    <location>
        <begin position="1"/>
        <end position="18"/>
    </location>
</feature>
<accession>A0A0E9RDC7</accession>
<sequence>MRDWGWCSGRGRVTGTSASLCLVATTCNKGALHRQCVKNAYCSMGVS</sequence>
<organism evidence="2">
    <name type="scientific">Anguilla anguilla</name>
    <name type="common">European freshwater eel</name>
    <name type="synonym">Muraena anguilla</name>
    <dbReference type="NCBI Taxonomy" id="7936"/>
    <lineage>
        <taxon>Eukaryota</taxon>
        <taxon>Metazoa</taxon>
        <taxon>Chordata</taxon>
        <taxon>Craniata</taxon>
        <taxon>Vertebrata</taxon>
        <taxon>Euteleostomi</taxon>
        <taxon>Actinopterygii</taxon>
        <taxon>Neopterygii</taxon>
        <taxon>Teleostei</taxon>
        <taxon>Anguilliformes</taxon>
        <taxon>Anguillidae</taxon>
        <taxon>Anguilla</taxon>
    </lineage>
</organism>
<evidence type="ECO:0000256" key="1">
    <source>
        <dbReference type="SAM" id="SignalP"/>
    </source>
</evidence>
<protein>
    <submittedName>
        <fullName evidence="2">Uncharacterized protein</fullName>
    </submittedName>
</protein>
<evidence type="ECO:0000313" key="2">
    <source>
        <dbReference type="EMBL" id="JAH27104.1"/>
    </source>
</evidence>
<dbReference type="AlphaFoldDB" id="A0A0E9RDC7"/>
<dbReference type="EMBL" id="GBXM01081473">
    <property type="protein sequence ID" value="JAH27104.1"/>
    <property type="molecule type" value="Transcribed_RNA"/>
</dbReference>
<reference evidence="2" key="1">
    <citation type="submission" date="2014-11" db="EMBL/GenBank/DDBJ databases">
        <authorList>
            <person name="Amaro Gonzalez C."/>
        </authorList>
    </citation>
    <scope>NUCLEOTIDE SEQUENCE</scope>
</reference>